<evidence type="ECO:0000313" key="3">
    <source>
        <dbReference type="Proteomes" id="UP000219453"/>
    </source>
</evidence>
<evidence type="ECO:0008006" key="4">
    <source>
        <dbReference type="Google" id="ProtNLM"/>
    </source>
</evidence>
<keyword evidence="1" id="KW-0812">Transmembrane</keyword>
<proteinExistence type="predicted"/>
<organism evidence="2 3">
    <name type="scientific">Natronoarchaeum philippinense</name>
    <dbReference type="NCBI Taxonomy" id="558529"/>
    <lineage>
        <taxon>Archaea</taxon>
        <taxon>Methanobacteriati</taxon>
        <taxon>Methanobacteriota</taxon>
        <taxon>Stenosarchaea group</taxon>
        <taxon>Halobacteria</taxon>
        <taxon>Halobacteriales</taxon>
        <taxon>Natronoarchaeaceae</taxon>
    </lineage>
</organism>
<name>A0A285N6G7_NATPI</name>
<protein>
    <recommendedName>
        <fullName evidence="4">ZIP Zinc transporter</fullName>
    </recommendedName>
</protein>
<feature type="transmembrane region" description="Helical" evidence="1">
    <location>
        <begin position="38"/>
        <end position="56"/>
    </location>
</feature>
<dbReference type="AlphaFoldDB" id="A0A285N6G7"/>
<dbReference type="EMBL" id="OBEJ01000001">
    <property type="protein sequence ID" value="SNZ05052.1"/>
    <property type="molecule type" value="Genomic_DNA"/>
</dbReference>
<sequence>MPQSVVSVAAPTGLAAIALAAAHVGARRLRVSAAIPRSAWLSVAGGAAVAYVFVHILPELSAGQATLEGTIGFLEHHAYLVALVGFGTFYGVERLAVIGQDRARLADFGDESIFWIHITAFAGYNALIGYLLVHRETPSTLSLVLFAVAMGLHFLVNDYGLRRHHEDAYDRRGRWVLALAVLVGWAIGLAVDVPEAAVATLFAFLAGSVILNVIKEELPAERDGRFWAFAVGATAYSAVLLVV</sequence>
<evidence type="ECO:0000256" key="1">
    <source>
        <dbReference type="SAM" id="Phobius"/>
    </source>
</evidence>
<gene>
    <name evidence="2" type="ORF">SAMN06269185_0760</name>
</gene>
<feature type="transmembrane region" description="Helical" evidence="1">
    <location>
        <begin position="113"/>
        <end position="133"/>
    </location>
</feature>
<reference evidence="3" key="1">
    <citation type="submission" date="2017-09" db="EMBL/GenBank/DDBJ databases">
        <authorList>
            <person name="Varghese N."/>
            <person name="Submissions S."/>
        </authorList>
    </citation>
    <scope>NUCLEOTIDE SEQUENCE [LARGE SCALE GENOMIC DNA]</scope>
    <source>
        <strain evidence="3">DSM 27208</strain>
    </source>
</reference>
<dbReference type="OrthoDB" id="306050at2157"/>
<feature type="transmembrane region" description="Helical" evidence="1">
    <location>
        <begin position="139"/>
        <end position="161"/>
    </location>
</feature>
<keyword evidence="1" id="KW-0472">Membrane</keyword>
<feature type="transmembrane region" description="Helical" evidence="1">
    <location>
        <begin position="226"/>
        <end position="242"/>
    </location>
</feature>
<feature type="transmembrane region" description="Helical" evidence="1">
    <location>
        <begin position="76"/>
        <end position="92"/>
    </location>
</feature>
<keyword evidence="1" id="KW-1133">Transmembrane helix</keyword>
<feature type="transmembrane region" description="Helical" evidence="1">
    <location>
        <begin position="173"/>
        <end position="191"/>
    </location>
</feature>
<keyword evidence="3" id="KW-1185">Reference proteome</keyword>
<feature type="transmembrane region" description="Helical" evidence="1">
    <location>
        <begin position="197"/>
        <end position="214"/>
    </location>
</feature>
<dbReference type="RefSeq" id="WP_097007753.1">
    <property type="nucleotide sequence ID" value="NZ_OBEJ01000001.1"/>
</dbReference>
<feature type="transmembrane region" description="Helical" evidence="1">
    <location>
        <begin position="6"/>
        <end position="26"/>
    </location>
</feature>
<dbReference type="Proteomes" id="UP000219453">
    <property type="component" value="Unassembled WGS sequence"/>
</dbReference>
<accession>A0A285N6G7</accession>
<evidence type="ECO:0000313" key="2">
    <source>
        <dbReference type="EMBL" id="SNZ05052.1"/>
    </source>
</evidence>